<accession>A0ABP0RAI3</accession>
<sequence>ELPLQPLNSFFQEPFNPLNSLPTHEWLNNAKPSDEDEARLTMLGNVVVPQCAQLGSCILQHVIQGQQKQ</sequence>
<evidence type="ECO:0008006" key="3">
    <source>
        <dbReference type="Google" id="ProtNLM"/>
    </source>
</evidence>
<dbReference type="Proteomes" id="UP001642484">
    <property type="component" value="Unassembled WGS sequence"/>
</dbReference>
<proteinExistence type="predicted"/>
<protein>
    <recommendedName>
        <fullName evidence="3">DNA (cytosine-5-)-methyltransferase</fullName>
    </recommendedName>
</protein>
<keyword evidence="2" id="KW-1185">Reference proteome</keyword>
<feature type="non-terminal residue" evidence="1">
    <location>
        <position position="1"/>
    </location>
</feature>
<name>A0ABP0RAI3_9DINO</name>
<evidence type="ECO:0000313" key="1">
    <source>
        <dbReference type="EMBL" id="CAK9097602.1"/>
    </source>
</evidence>
<organism evidence="1 2">
    <name type="scientific">Durusdinium trenchii</name>
    <dbReference type="NCBI Taxonomy" id="1381693"/>
    <lineage>
        <taxon>Eukaryota</taxon>
        <taxon>Sar</taxon>
        <taxon>Alveolata</taxon>
        <taxon>Dinophyceae</taxon>
        <taxon>Suessiales</taxon>
        <taxon>Symbiodiniaceae</taxon>
        <taxon>Durusdinium</taxon>
    </lineage>
</organism>
<dbReference type="EMBL" id="CAXAMN010025757">
    <property type="protein sequence ID" value="CAK9097602.1"/>
    <property type="molecule type" value="Genomic_DNA"/>
</dbReference>
<reference evidence="1 2" key="1">
    <citation type="submission" date="2024-02" db="EMBL/GenBank/DDBJ databases">
        <authorList>
            <person name="Chen Y."/>
            <person name="Shah S."/>
            <person name="Dougan E. K."/>
            <person name="Thang M."/>
            <person name="Chan C."/>
        </authorList>
    </citation>
    <scope>NUCLEOTIDE SEQUENCE [LARGE SCALE GENOMIC DNA]</scope>
</reference>
<evidence type="ECO:0000313" key="2">
    <source>
        <dbReference type="Proteomes" id="UP001642484"/>
    </source>
</evidence>
<comment type="caution">
    <text evidence="1">The sequence shown here is derived from an EMBL/GenBank/DDBJ whole genome shotgun (WGS) entry which is preliminary data.</text>
</comment>
<gene>
    <name evidence="1" type="ORF">CCMP2556_LOCUS46310</name>
</gene>